<dbReference type="Pfam" id="PF06108">
    <property type="entry name" value="DUF952"/>
    <property type="match status" value="1"/>
</dbReference>
<sequence length="111" mass="11867">MILHVVPLDEWSADPHLPYRPPSLATEGFVHCSADEASALAVADARYRQVPGPLLVLCVEESALAAEVRWEGVGSVLFPHVYGPVERAAVTAVLEVRRDAEGRAIGLAARG</sequence>
<organism evidence="1 2">
    <name type="scientific">Streptomyces hundungensis</name>
    <dbReference type="NCBI Taxonomy" id="1077946"/>
    <lineage>
        <taxon>Bacteria</taxon>
        <taxon>Bacillati</taxon>
        <taxon>Actinomycetota</taxon>
        <taxon>Actinomycetes</taxon>
        <taxon>Kitasatosporales</taxon>
        <taxon>Streptomycetaceae</taxon>
        <taxon>Streptomyces</taxon>
    </lineage>
</organism>
<evidence type="ECO:0000313" key="1">
    <source>
        <dbReference type="EMBL" id="AYG83767.1"/>
    </source>
</evidence>
<dbReference type="InterPro" id="IPR009297">
    <property type="entry name" value="DUF952"/>
</dbReference>
<dbReference type="EMBL" id="CP032698">
    <property type="protein sequence ID" value="AYG83767.1"/>
    <property type="molecule type" value="Genomic_DNA"/>
</dbReference>
<dbReference type="KEGG" id="shun:DWB77_05968"/>
<reference evidence="1 2" key="1">
    <citation type="submission" date="2018-10" db="EMBL/GenBank/DDBJ databases">
        <title>Relationship between Morphology and Antimicrobial Activity in Streptomyces.</title>
        <authorList>
            <person name="Kang H.J."/>
            <person name="Kim S.B."/>
        </authorList>
    </citation>
    <scope>NUCLEOTIDE SEQUENCE [LARGE SCALE GENOMIC DNA]</scope>
    <source>
        <strain evidence="1 2">BH38</strain>
    </source>
</reference>
<gene>
    <name evidence="1" type="ORF">DWB77_05968</name>
</gene>
<dbReference type="OrthoDB" id="5638018at2"/>
<dbReference type="SUPFAM" id="SSF56399">
    <property type="entry name" value="ADP-ribosylation"/>
    <property type="match status" value="1"/>
</dbReference>
<proteinExistence type="predicted"/>
<dbReference type="Gene3D" id="3.20.170.20">
    <property type="entry name" value="Protein of unknown function DUF952"/>
    <property type="match status" value="1"/>
</dbReference>
<dbReference type="AlphaFoldDB" id="A0A387HRQ9"/>
<dbReference type="RefSeq" id="WP_120724744.1">
    <property type="nucleotide sequence ID" value="NZ_CP032698.1"/>
</dbReference>
<accession>A0A387HRQ9</accession>
<evidence type="ECO:0008006" key="3">
    <source>
        <dbReference type="Google" id="ProtNLM"/>
    </source>
</evidence>
<name>A0A387HRQ9_9ACTN</name>
<protein>
    <recommendedName>
        <fullName evidence="3">DUF952 domain-containing protein</fullName>
    </recommendedName>
</protein>
<keyword evidence="2" id="KW-1185">Reference proteome</keyword>
<dbReference type="Proteomes" id="UP000271554">
    <property type="component" value="Chromosome"/>
</dbReference>
<evidence type="ECO:0000313" key="2">
    <source>
        <dbReference type="Proteomes" id="UP000271554"/>
    </source>
</evidence>